<evidence type="ECO:0000313" key="6">
    <source>
        <dbReference type="EMBL" id="MBB5174703.1"/>
    </source>
</evidence>
<keyword evidence="4 5" id="KW-0472">Membrane</keyword>
<name>A0A840QTR6_9BACI</name>
<evidence type="ECO:0000256" key="4">
    <source>
        <dbReference type="ARBA" id="ARBA00023136"/>
    </source>
</evidence>
<evidence type="ECO:0000256" key="2">
    <source>
        <dbReference type="ARBA" id="ARBA00022692"/>
    </source>
</evidence>
<gene>
    <name evidence="6" type="ORF">HNQ41_002920</name>
</gene>
<comment type="caution">
    <text evidence="6">The sequence shown here is derived from an EMBL/GenBank/DDBJ whole genome shotgun (WGS) entry which is preliminary data.</text>
</comment>
<protein>
    <submittedName>
        <fullName evidence="6">Putative Tic20 family protein</fullName>
    </submittedName>
</protein>
<dbReference type="RefSeq" id="WP_184665108.1">
    <property type="nucleotide sequence ID" value="NZ_JACHHB010000015.1"/>
</dbReference>
<keyword evidence="7" id="KW-1185">Reference proteome</keyword>
<keyword evidence="2 5" id="KW-0812">Transmembrane</keyword>
<dbReference type="EMBL" id="JACHHB010000015">
    <property type="protein sequence ID" value="MBB5174703.1"/>
    <property type="molecule type" value="Genomic_DNA"/>
</dbReference>
<feature type="transmembrane region" description="Helical" evidence="5">
    <location>
        <begin position="57"/>
        <end position="73"/>
    </location>
</feature>
<dbReference type="Pfam" id="PF09685">
    <property type="entry name" value="MamF_MmsF"/>
    <property type="match status" value="1"/>
</dbReference>
<dbReference type="Proteomes" id="UP000551878">
    <property type="component" value="Unassembled WGS sequence"/>
</dbReference>
<evidence type="ECO:0000256" key="5">
    <source>
        <dbReference type="SAM" id="Phobius"/>
    </source>
</evidence>
<accession>A0A840QTR6</accession>
<evidence type="ECO:0000256" key="1">
    <source>
        <dbReference type="ARBA" id="ARBA00004141"/>
    </source>
</evidence>
<dbReference type="InterPro" id="IPR019109">
    <property type="entry name" value="MamF_MmsF"/>
</dbReference>
<keyword evidence="3 5" id="KW-1133">Transmembrane helix</keyword>
<organism evidence="6 7">
    <name type="scientific">Texcoconibacillus texcoconensis</name>
    <dbReference type="NCBI Taxonomy" id="1095777"/>
    <lineage>
        <taxon>Bacteria</taxon>
        <taxon>Bacillati</taxon>
        <taxon>Bacillota</taxon>
        <taxon>Bacilli</taxon>
        <taxon>Bacillales</taxon>
        <taxon>Bacillaceae</taxon>
        <taxon>Texcoconibacillus</taxon>
    </lineage>
</organism>
<comment type="subcellular location">
    <subcellularLocation>
        <location evidence="1">Membrane</location>
        <topology evidence="1">Multi-pass membrane protein</topology>
    </subcellularLocation>
</comment>
<dbReference type="AlphaFoldDB" id="A0A840QTR6"/>
<reference evidence="6 7" key="1">
    <citation type="submission" date="2020-08" db="EMBL/GenBank/DDBJ databases">
        <title>Genomic Encyclopedia of Type Strains, Phase IV (KMG-IV): sequencing the most valuable type-strain genomes for metagenomic binning, comparative biology and taxonomic classification.</title>
        <authorList>
            <person name="Goeker M."/>
        </authorList>
    </citation>
    <scope>NUCLEOTIDE SEQUENCE [LARGE SCALE GENOMIC DNA]</scope>
    <source>
        <strain evidence="6 7">DSM 24696</strain>
    </source>
</reference>
<feature type="transmembrane region" description="Helical" evidence="5">
    <location>
        <begin position="15"/>
        <end position="36"/>
    </location>
</feature>
<feature type="transmembrane region" description="Helical" evidence="5">
    <location>
        <begin position="79"/>
        <end position="106"/>
    </location>
</feature>
<evidence type="ECO:0000256" key="3">
    <source>
        <dbReference type="ARBA" id="ARBA00022989"/>
    </source>
</evidence>
<evidence type="ECO:0000313" key="7">
    <source>
        <dbReference type="Proteomes" id="UP000551878"/>
    </source>
</evidence>
<sequence>MSNDLEKSLAALCHSFALIPFPPLTIMMTGAFWFIMRSKSQLINESGRKALDFQMSILFYIVVLWGLGTFQIIPPEISAVFLLGIALVYIFYVISVIFAVTFTIVGKPFNYKFSFKLLTSENSWI</sequence>
<proteinExistence type="predicted"/>